<evidence type="ECO:0000313" key="2">
    <source>
        <dbReference type="Proteomes" id="UP000051984"/>
    </source>
</evidence>
<protein>
    <submittedName>
        <fullName evidence="1">Uncharacterized protein</fullName>
    </submittedName>
</protein>
<accession>A0A0R1F3P4</accession>
<evidence type="ECO:0000313" key="1">
    <source>
        <dbReference type="EMBL" id="KRK13111.1"/>
    </source>
</evidence>
<sequence>MNNQRLQIDPEQFALNFIKSLNIQVSPEKVDIEAASKEALAAYLSAFYLAERFNSTENKFFEDPDQSGIRSSYQRILSELNKY</sequence>
<gene>
    <name evidence="1" type="ORF">FD51_GL001303</name>
</gene>
<dbReference type="RefSeq" id="WP_010490551.1">
    <property type="nucleotide sequence ID" value="NZ_AZCT01000002.1"/>
</dbReference>
<dbReference type="PATRIC" id="fig|1423816.3.peg.1363"/>
<name>A0A0R1F3P4_LACZE</name>
<reference evidence="1 2" key="1">
    <citation type="journal article" date="2015" name="Genome Announc.">
        <title>Expanding the biotechnology potential of lactobacilli through comparative genomics of 213 strains and associated genera.</title>
        <authorList>
            <person name="Sun Z."/>
            <person name="Harris H.M."/>
            <person name="McCann A."/>
            <person name="Guo C."/>
            <person name="Argimon S."/>
            <person name="Zhang W."/>
            <person name="Yang X."/>
            <person name="Jeffery I.B."/>
            <person name="Cooney J.C."/>
            <person name="Kagawa T.F."/>
            <person name="Liu W."/>
            <person name="Song Y."/>
            <person name="Salvetti E."/>
            <person name="Wrobel A."/>
            <person name="Rasinkangas P."/>
            <person name="Parkhill J."/>
            <person name="Rea M.C."/>
            <person name="O'Sullivan O."/>
            <person name="Ritari J."/>
            <person name="Douillard F.P."/>
            <person name="Paul Ross R."/>
            <person name="Yang R."/>
            <person name="Briner A.E."/>
            <person name="Felis G.E."/>
            <person name="de Vos W.M."/>
            <person name="Barrangou R."/>
            <person name="Klaenhammer T.R."/>
            <person name="Caufield P.W."/>
            <person name="Cui Y."/>
            <person name="Zhang H."/>
            <person name="O'Toole P.W."/>
        </authorList>
    </citation>
    <scope>NUCLEOTIDE SEQUENCE [LARGE SCALE GENOMIC DNA]</scope>
    <source>
        <strain evidence="1 2">DSM 20178</strain>
    </source>
</reference>
<organism evidence="1 2">
    <name type="scientific">Lacticaseibacillus zeae DSM 20178 = KCTC 3804</name>
    <dbReference type="NCBI Taxonomy" id="1423816"/>
    <lineage>
        <taxon>Bacteria</taxon>
        <taxon>Bacillati</taxon>
        <taxon>Bacillota</taxon>
        <taxon>Bacilli</taxon>
        <taxon>Lactobacillales</taxon>
        <taxon>Lactobacillaceae</taxon>
        <taxon>Lacticaseibacillus</taxon>
    </lineage>
</organism>
<comment type="caution">
    <text evidence="1">The sequence shown here is derived from an EMBL/GenBank/DDBJ whole genome shotgun (WGS) entry which is preliminary data.</text>
</comment>
<dbReference type="Proteomes" id="UP000051984">
    <property type="component" value="Unassembled WGS sequence"/>
</dbReference>
<proteinExistence type="predicted"/>
<dbReference type="EMBL" id="AZCT01000002">
    <property type="protein sequence ID" value="KRK13111.1"/>
    <property type="molecule type" value="Genomic_DNA"/>
</dbReference>
<dbReference type="eggNOG" id="ENOG5030AJD">
    <property type="taxonomic scope" value="Bacteria"/>
</dbReference>
<dbReference type="GeneID" id="93270409"/>
<dbReference type="AlphaFoldDB" id="A0A0R1F3P4"/>